<feature type="binding site" evidence="10">
    <location>
        <position position="125"/>
    </location>
    <ligand>
        <name>L-histidine</name>
        <dbReference type="ChEBI" id="CHEBI:57595"/>
    </ligand>
</feature>
<evidence type="ECO:0000313" key="12">
    <source>
        <dbReference type="EMBL" id="VYS97760.1"/>
    </source>
</evidence>
<dbReference type="GO" id="GO:0016757">
    <property type="term" value="F:glycosyltransferase activity"/>
    <property type="evidence" value="ECO:0007669"/>
    <property type="project" value="UniProtKB-KW"/>
</dbReference>
<evidence type="ECO:0000256" key="1">
    <source>
        <dbReference type="ARBA" id="ARBA00004496"/>
    </source>
</evidence>
<feature type="binding site" evidence="10">
    <location>
        <begin position="274"/>
        <end position="275"/>
    </location>
    <ligand>
        <name>L-histidine</name>
        <dbReference type="ChEBI" id="CHEBI:57595"/>
    </ligand>
</feature>
<evidence type="ECO:0000256" key="5">
    <source>
        <dbReference type="ARBA" id="ARBA00022490"/>
    </source>
</evidence>
<dbReference type="InterPro" id="IPR045864">
    <property type="entry name" value="aa-tRNA-synth_II/BPL/LPL"/>
</dbReference>
<dbReference type="Pfam" id="PF13393">
    <property type="entry name" value="tRNA-synt_His"/>
    <property type="match status" value="1"/>
</dbReference>
<dbReference type="AlphaFoldDB" id="A0A6N2T111"/>
<gene>
    <name evidence="9 12" type="primary">hisZ</name>
    <name evidence="12" type="ORF">CNLFYP112_01523</name>
</gene>
<comment type="function">
    <text evidence="8 9">Required for the first step of histidine biosynthesis. May allow the feedback regulation of ATP phosphoribosyltransferase activity by histidine.</text>
</comment>
<comment type="subcellular location">
    <subcellularLocation>
        <location evidence="1 9">Cytoplasm</location>
    </subcellularLocation>
</comment>
<dbReference type="HAMAP" id="MF_00125">
    <property type="entry name" value="HisZ"/>
    <property type="match status" value="1"/>
</dbReference>
<dbReference type="InterPro" id="IPR041715">
    <property type="entry name" value="HisRS-like_core"/>
</dbReference>
<feature type="domain" description="Aminoacyl-transfer RNA synthetases class-II family profile" evidence="11">
    <location>
        <begin position="26"/>
        <end position="418"/>
    </location>
</feature>
<dbReference type="CDD" id="cd00773">
    <property type="entry name" value="HisRS-like_core"/>
    <property type="match status" value="1"/>
</dbReference>
<protein>
    <recommendedName>
        <fullName evidence="4 9">ATP phosphoribosyltransferase regulatory subunit</fullName>
    </recommendedName>
</protein>
<accession>A0A6N2T111</accession>
<evidence type="ECO:0000259" key="11">
    <source>
        <dbReference type="PROSITE" id="PS50862"/>
    </source>
</evidence>
<keyword evidence="12" id="KW-0328">Glycosyltransferase</keyword>
<comment type="similarity">
    <text evidence="3 9">Belongs to the class-II aminoacyl-tRNA synthetase family. HisZ subfamily.</text>
</comment>
<dbReference type="NCBIfam" id="TIGR00443">
    <property type="entry name" value="hisZ_biosyn_reg"/>
    <property type="match status" value="1"/>
</dbReference>
<keyword evidence="7 9" id="KW-0368">Histidine biosynthesis</keyword>
<dbReference type="SUPFAM" id="SSF55681">
    <property type="entry name" value="Class II aaRS and biotin synthetases"/>
    <property type="match status" value="1"/>
</dbReference>
<sequence>MRQQILHTPEGVRDIYGIECRRKLMLEEKLQEILHLYGYQGIQTPMFEFFDVFGKEIGTISSKELYKFFDRDGNTLVLRPDITPSIARVAATFLDSKGLPVRLCYNGNTFINHSSYRGKLKESTQMGAELLGIDSLEADAEMIALAADCLKAAGLNEFQIYIGNVDFFESLLEDAGLEEEKEARLRELIANRNYFGVEELLDNCGVKEETKAAFRVLEELTGGIEIMECAKKIVSCEKALRAVERLSETYEILVSYGVEKYITFDLSMSGTYGYYTGIIFRGYTYGTGDAIVKGGRYDHLVEKFGKEFPSIGFAIVIDELMGAISRQKLEIPYHQKNTLILYEESERSRAIALAKEFRLAEKPTELVKKSDDRFLDEYVSYARQNFCGGMFYLKREDEILMTNLLTDEKKTVGWEEII</sequence>
<keyword evidence="6 9" id="KW-0028">Amino-acid biosynthesis</keyword>
<feature type="binding site" evidence="10">
    <location>
        <begin position="81"/>
        <end position="83"/>
    </location>
    <ligand>
        <name>L-histidine</name>
        <dbReference type="ChEBI" id="CHEBI:57595"/>
    </ligand>
</feature>
<keyword evidence="12" id="KW-0808">Transferase</keyword>
<comment type="miscellaneous">
    <text evidence="9">This function is generally fulfilled by the C-terminal part of HisG, which is missing in some bacteria such as this one.</text>
</comment>
<feature type="binding site" evidence="10">
    <location>
        <position position="129"/>
    </location>
    <ligand>
        <name>L-histidine</name>
        <dbReference type="ChEBI" id="CHEBI:57595"/>
    </ligand>
</feature>
<dbReference type="GO" id="GO:0000105">
    <property type="term" value="P:L-histidine biosynthetic process"/>
    <property type="evidence" value="ECO:0007669"/>
    <property type="project" value="UniProtKB-UniRule"/>
</dbReference>
<evidence type="ECO:0000256" key="8">
    <source>
        <dbReference type="ARBA" id="ARBA00025246"/>
    </source>
</evidence>
<dbReference type="PROSITE" id="PS50862">
    <property type="entry name" value="AA_TRNA_LIGASE_II"/>
    <property type="match status" value="1"/>
</dbReference>
<dbReference type="Gene3D" id="3.30.930.10">
    <property type="entry name" value="Bira Bifunctional Protein, Domain 2"/>
    <property type="match status" value="1"/>
</dbReference>
<dbReference type="EMBL" id="CACRTG010000008">
    <property type="protein sequence ID" value="VYS97760.1"/>
    <property type="molecule type" value="Genomic_DNA"/>
</dbReference>
<dbReference type="GO" id="GO:0006427">
    <property type="term" value="P:histidyl-tRNA aminoacylation"/>
    <property type="evidence" value="ECO:0007669"/>
    <property type="project" value="TreeGrafter"/>
</dbReference>
<dbReference type="PANTHER" id="PTHR43707:SF6">
    <property type="entry name" value="ATP PHOSPHORIBOSYLTRANSFERASE REGULATORY SUBUNIT"/>
    <property type="match status" value="1"/>
</dbReference>
<organism evidence="12">
    <name type="scientific">[Clostridium] nexile</name>
    <dbReference type="NCBI Taxonomy" id="29361"/>
    <lineage>
        <taxon>Bacteria</taxon>
        <taxon>Bacillati</taxon>
        <taxon>Bacillota</taxon>
        <taxon>Clostridia</taxon>
        <taxon>Lachnospirales</taxon>
        <taxon>Lachnospiraceae</taxon>
        <taxon>Tyzzerella</taxon>
    </lineage>
</organism>
<proteinExistence type="inferred from homology"/>
<evidence type="ECO:0000256" key="10">
    <source>
        <dbReference type="PIRSR" id="PIRSR001549-1"/>
    </source>
</evidence>
<evidence type="ECO:0000256" key="4">
    <source>
        <dbReference type="ARBA" id="ARBA00020397"/>
    </source>
</evidence>
<dbReference type="PIRSF" id="PIRSF001549">
    <property type="entry name" value="His-tRNA_synth"/>
    <property type="match status" value="1"/>
</dbReference>
<evidence type="ECO:0000256" key="2">
    <source>
        <dbReference type="ARBA" id="ARBA00004667"/>
    </source>
</evidence>
<evidence type="ECO:0000256" key="6">
    <source>
        <dbReference type="ARBA" id="ARBA00022605"/>
    </source>
</evidence>
<dbReference type="InterPro" id="IPR004516">
    <property type="entry name" value="HisRS/HisZ"/>
</dbReference>
<reference evidence="12" key="1">
    <citation type="submission" date="2019-11" db="EMBL/GenBank/DDBJ databases">
        <authorList>
            <person name="Feng L."/>
        </authorList>
    </citation>
    <scope>NUCLEOTIDE SEQUENCE</scope>
    <source>
        <strain evidence="12">CnexileLFYP112</strain>
    </source>
</reference>
<evidence type="ECO:0000256" key="3">
    <source>
        <dbReference type="ARBA" id="ARBA00005539"/>
    </source>
</evidence>
<dbReference type="GO" id="GO:0005737">
    <property type="term" value="C:cytoplasm"/>
    <property type="evidence" value="ECO:0007669"/>
    <property type="project" value="UniProtKB-SubCell"/>
</dbReference>
<dbReference type="GO" id="GO:0004821">
    <property type="term" value="F:histidine-tRNA ligase activity"/>
    <property type="evidence" value="ECO:0007669"/>
    <property type="project" value="TreeGrafter"/>
</dbReference>
<comment type="subunit">
    <text evidence="9">Heteromultimer composed of HisG and HisZ subunits.</text>
</comment>
<name>A0A6N2T111_9FIRM</name>
<keyword evidence="5 9" id="KW-0963">Cytoplasm</keyword>
<evidence type="ECO:0000256" key="9">
    <source>
        <dbReference type="HAMAP-Rule" id="MF_00125"/>
    </source>
</evidence>
<dbReference type="UniPathway" id="UPA00031">
    <property type="reaction ID" value="UER00006"/>
</dbReference>
<dbReference type="InterPro" id="IPR004517">
    <property type="entry name" value="HisZ"/>
</dbReference>
<dbReference type="InterPro" id="IPR006195">
    <property type="entry name" value="aa-tRNA-synth_II"/>
</dbReference>
<dbReference type="GO" id="GO:0140096">
    <property type="term" value="F:catalytic activity, acting on a protein"/>
    <property type="evidence" value="ECO:0007669"/>
    <property type="project" value="UniProtKB-ARBA"/>
</dbReference>
<dbReference type="PANTHER" id="PTHR43707">
    <property type="entry name" value="HISTIDYL-TRNA SYNTHETASE"/>
    <property type="match status" value="1"/>
</dbReference>
<comment type="pathway">
    <text evidence="2 9">Amino-acid biosynthesis; L-histidine biosynthesis; L-histidine from 5-phospho-alpha-D-ribose 1-diphosphate: step 1/9.</text>
</comment>
<evidence type="ECO:0000256" key="7">
    <source>
        <dbReference type="ARBA" id="ARBA00023102"/>
    </source>
</evidence>